<dbReference type="EMBL" id="CAKKNE010000004">
    <property type="protein sequence ID" value="CAH0373478.1"/>
    <property type="molecule type" value="Genomic_DNA"/>
</dbReference>
<comment type="caution">
    <text evidence="2">The sequence shown here is derived from an EMBL/GenBank/DDBJ whole genome shotgun (WGS) entry which is preliminary data.</text>
</comment>
<feature type="compositionally biased region" description="Basic residues" evidence="1">
    <location>
        <begin position="1"/>
        <end position="10"/>
    </location>
</feature>
<keyword evidence="3" id="KW-1185">Reference proteome</keyword>
<evidence type="ECO:0000313" key="3">
    <source>
        <dbReference type="Proteomes" id="UP000789595"/>
    </source>
</evidence>
<feature type="region of interest" description="Disordered" evidence="1">
    <location>
        <begin position="1"/>
        <end position="49"/>
    </location>
</feature>
<protein>
    <submittedName>
        <fullName evidence="2">Uncharacterized protein</fullName>
    </submittedName>
</protein>
<accession>A0A8J2SJK8</accession>
<gene>
    <name evidence="2" type="ORF">PECAL_4P06820</name>
</gene>
<organism evidence="2 3">
    <name type="scientific">Pelagomonas calceolata</name>
    <dbReference type="NCBI Taxonomy" id="35677"/>
    <lineage>
        <taxon>Eukaryota</taxon>
        <taxon>Sar</taxon>
        <taxon>Stramenopiles</taxon>
        <taxon>Ochrophyta</taxon>
        <taxon>Pelagophyceae</taxon>
        <taxon>Pelagomonadales</taxon>
        <taxon>Pelagomonadaceae</taxon>
        <taxon>Pelagomonas</taxon>
    </lineage>
</organism>
<evidence type="ECO:0000256" key="1">
    <source>
        <dbReference type="SAM" id="MobiDB-lite"/>
    </source>
</evidence>
<dbReference type="Proteomes" id="UP000789595">
    <property type="component" value="Unassembled WGS sequence"/>
</dbReference>
<evidence type="ECO:0000313" key="2">
    <source>
        <dbReference type="EMBL" id="CAH0373478.1"/>
    </source>
</evidence>
<reference evidence="2" key="1">
    <citation type="submission" date="2021-11" db="EMBL/GenBank/DDBJ databases">
        <authorList>
            <consortium name="Genoscope - CEA"/>
            <person name="William W."/>
        </authorList>
    </citation>
    <scope>NUCLEOTIDE SEQUENCE</scope>
</reference>
<name>A0A8J2SJK8_9STRA</name>
<proteinExistence type="predicted"/>
<sequence>MEPYRRRRRCLLSSPTTSSVPPASKPASHELPCPPASSASVDGVGRDGVRRPAEERCGRLTQVVRQLQHTHPLSSQKEKACRIVTNHHQIDSSPQRVSRFTSTRHVSQILKRTVFHQS</sequence>
<feature type="compositionally biased region" description="Low complexity" evidence="1">
    <location>
        <begin position="13"/>
        <end position="26"/>
    </location>
</feature>
<dbReference type="AlphaFoldDB" id="A0A8J2SJK8"/>